<sequence length="202" mass="22481">MTGSFDGDNFDVATGLGDLQSQTEVAQDEINGFQVDDLSNMIGQLPSHPVFEVFDVDNGEVDHNSSNPEPLPVSNQSIDYAVIQQQSAALLHELPAGADLELIWHILGRPATELASALYRSDPNLKLFEMVKNYEAVMHVVHCLNNRVLTRDVILTSLHWSPSTFGRKRTAYEWAKTIAVTNRQVYKSSTYYPCCPVSPDSR</sequence>
<organism evidence="1 2">
    <name type="scientific">Antrodiella citrinella</name>
    <dbReference type="NCBI Taxonomy" id="2447956"/>
    <lineage>
        <taxon>Eukaryota</taxon>
        <taxon>Fungi</taxon>
        <taxon>Dikarya</taxon>
        <taxon>Basidiomycota</taxon>
        <taxon>Agaricomycotina</taxon>
        <taxon>Agaricomycetes</taxon>
        <taxon>Polyporales</taxon>
        <taxon>Steccherinaceae</taxon>
        <taxon>Antrodiella</taxon>
    </lineage>
</organism>
<proteinExistence type="predicted"/>
<name>A0A4S4MAE9_9APHY</name>
<dbReference type="AlphaFoldDB" id="A0A4S4MAE9"/>
<dbReference type="Proteomes" id="UP000308730">
    <property type="component" value="Unassembled WGS sequence"/>
</dbReference>
<dbReference type="EMBL" id="SGPM01000417">
    <property type="protein sequence ID" value="THH22402.1"/>
    <property type="molecule type" value="Genomic_DNA"/>
</dbReference>
<comment type="caution">
    <text evidence="1">The sequence shown here is derived from an EMBL/GenBank/DDBJ whole genome shotgun (WGS) entry which is preliminary data.</text>
</comment>
<reference evidence="1 2" key="1">
    <citation type="submission" date="2019-02" db="EMBL/GenBank/DDBJ databases">
        <title>Genome sequencing of the rare red list fungi Antrodiella citrinella (Flaviporus citrinellus).</title>
        <authorList>
            <person name="Buettner E."/>
            <person name="Kellner H."/>
        </authorList>
    </citation>
    <scope>NUCLEOTIDE SEQUENCE [LARGE SCALE GENOMIC DNA]</scope>
    <source>
        <strain evidence="1 2">DSM 108506</strain>
    </source>
</reference>
<accession>A0A4S4MAE9</accession>
<evidence type="ECO:0000313" key="2">
    <source>
        <dbReference type="Proteomes" id="UP000308730"/>
    </source>
</evidence>
<protein>
    <submittedName>
        <fullName evidence="1">Uncharacterized protein</fullName>
    </submittedName>
</protein>
<keyword evidence="2" id="KW-1185">Reference proteome</keyword>
<gene>
    <name evidence="1" type="ORF">EUX98_g8205</name>
</gene>
<evidence type="ECO:0000313" key="1">
    <source>
        <dbReference type="EMBL" id="THH22402.1"/>
    </source>
</evidence>